<name>A0A3P6TGM3_LITSI</name>
<evidence type="ECO:0000313" key="2">
    <source>
        <dbReference type="Proteomes" id="UP000277928"/>
    </source>
</evidence>
<dbReference type="EMBL" id="UYRX01000941">
    <property type="protein sequence ID" value="VDK87282.1"/>
    <property type="molecule type" value="Genomic_DNA"/>
</dbReference>
<evidence type="ECO:0000313" key="1">
    <source>
        <dbReference type="EMBL" id="VDK87282.1"/>
    </source>
</evidence>
<sequence length="140" mass="16241">MVVVVTLDHPRRLQHEIRKWYECNACETLASLSFMCTIPDLFMAVSKGDLQYVTVYILARNTFNKVYHATKLQPMGKFYSETPAPHHHTNASDAEKAQFRIPTPATLQIPTTFYITHLYFSMQIRSFLTLTPRYLRPVSN</sequence>
<proteinExistence type="predicted"/>
<accession>A0A3P6TGM3</accession>
<keyword evidence="2" id="KW-1185">Reference proteome</keyword>
<protein>
    <submittedName>
        <fullName evidence="1">Uncharacterized protein</fullName>
    </submittedName>
</protein>
<dbReference type="AlphaFoldDB" id="A0A3P6TGM3"/>
<reference evidence="1 2" key="1">
    <citation type="submission" date="2018-08" db="EMBL/GenBank/DDBJ databases">
        <authorList>
            <person name="Laetsch R D."/>
            <person name="Stevens L."/>
            <person name="Kumar S."/>
            <person name="Blaxter L. M."/>
        </authorList>
    </citation>
    <scope>NUCLEOTIDE SEQUENCE [LARGE SCALE GENOMIC DNA]</scope>
</reference>
<dbReference type="Proteomes" id="UP000277928">
    <property type="component" value="Unassembled WGS sequence"/>
</dbReference>
<gene>
    <name evidence="1" type="ORF">NLS_LOCUS8068</name>
</gene>
<organism evidence="1 2">
    <name type="scientific">Litomosoides sigmodontis</name>
    <name type="common">Filarial nematode worm</name>
    <dbReference type="NCBI Taxonomy" id="42156"/>
    <lineage>
        <taxon>Eukaryota</taxon>
        <taxon>Metazoa</taxon>
        <taxon>Ecdysozoa</taxon>
        <taxon>Nematoda</taxon>
        <taxon>Chromadorea</taxon>
        <taxon>Rhabditida</taxon>
        <taxon>Spirurina</taxon>
        <taxon>Spiruromorpha</taxon>
        <taxon>Filarioidea</taxon>
        <taxon>Onchocercidae</taxon>
        <taxon>Litomosoides</taxon>
    </lineage>
</organism>